<keyword evidence="6" id="KW-0539">Nucleus</keyword>
<evidence type="ECO:0000256" key="2">
    <source>
        <dbReference type="ARBA" id="ARBA00004496"/>
    </source>
</evidence>
<dbReference type="PANTHER" id="PTHR43035:SF1">
    <property type="entry name" value="FATTY ACID REPRESSION MUTANT PROTEIN 2-RELATED"/>
    <property type="match status" value="1"/>
</dbReference>
<evidence type="ECO:0000256" key="1">
    <source>
        <dbReference type="ARBA" id="ARBA00004123"/>
    </source>
</evidence>
<dbReference type="InterPro" id="IPR033877">
    <property type="entry name" value="Frm2/Hbn1"/>
</dbReference>
<evidence type="ECO:0000256" key="6">
    <source>
        <dbReference type="ARBA" id="ARBA00023242"/>
    </source>
</evidence>
<evidence type="ECO:0000256" key="3">
    <source>
        <dbReference type="ARBA" id="ARBA00007118"/>
    </source>
</evidence>
<feature type="domain" description="Nitroreductase" evidence="7">
    <location>
        <begin position="101"/>
        <end position="269"/>
    </location>
</feature>
<evidence type="ECO:0000313" key="9">
    <source>
        <dbReference type="Proteomes" id="UP000294847"/>
    </source>
</evidence>
<evidence type="ECO:0000259" key="7">
    <source>
        <dbReference type="Pfam" id="PF00881"/>
    </source>
</evidence>
<evidence type="ECO:0000256" key="4">
    <source>
        <dbReference type="ARBA" id="ARBA00022490"/>
    </source>
</evidence>
<dbReference type="CDD" id="cd02140">
    <property type="entry name" value="Frm2-like"/>
    <property type="match status" value="1"/>
</dbReference>
<sequence>MQHPARHYKAEAPRSPRAPHRPLIHRHLLFALVVCLSAVFYMNPTVARTLLSSVRTTLPKRFLTSSTTAFFQRQQQEQPVITLQNQQQTAKMSSNSLIKLIKERRTHYALGKDLPVGKDKIQEIVNEAVQHVPSSFNSQSNRVVVLFGDEHDKFWNLVAETLKAVVPAEGWAETEARNNGFKAAAGTILFFEDQTVVEKMQAQFATYADKFPLWATQSDAMLQYALWVALDQENVGASLQHYNPLVDEKVATTWNIPKEWKLNAQLVFGNKLGSAGDKEFAPLETKVKVFGA</sequence>
<evidence type="ECO:0000256" key="5">
    <source>
        <dbReference type="ARBA" id="ARBA00023002"/>
    </source>
</evidence>
<name>A0A4P7MWL3_PYROR</name>
<protein>
    <recommendedName>
        <fullName evidence="7">Nitroreductase domain-containing protein</fullName>
    </recommendedName>
</protein>
<evidence type="ECO:0000313" key="8">
    <source>
        <dbReference type="EMBL" id="QBZ54487.1"/>
    </source>
</evidence>
<keyword evidence="5" id="KW-0560">Oxidoreductase</keyword>
<dbReference type="GO" id="GO:0016491">
    <property type="term" value="F:oxidoreductase activity"/>
    <property type="evidence" value="ECO:0007669"/>
    <property type="project" value="UniProtKB-KW"/>
</dbReference>
<dbReference type="SUPFAM" id="SSF55469">
    <property type="entry name" value="FMN-dependent nitroreductase-like"/>
    <property type="match status" value="1"/>
</dbReference>
<dbReference type="AlphaFoldDB" id="A0A4P7MWL3"/>
<comment type="subcellular location">
    <subcellularLocation>
        <location evidence="2">Cytoplasm</location>
    </subcellularLocation>
    <subcellularLocation>
        <location evidence="1">Nucleus</location>
    </subcellularLocation>
</comment>
<comment type="similarity">
    <text evidence="3">Belongs to the nitroreductase family.</text>
</comment>
<dbReference type="PANTHER" id="PTHR43035">
    <property type="entry name" value="FATTY ACID REPRESSION MUTANT PROTEIN 2-RELATED"/>
    <property type="match status" value="1"/>
</dbReference>
<keyword evidence="4" id="KW-0963">Cytoplasm</keyword>
<dbReference type="GO" id="GO:0005737">
    <property type="term" value="C:cytoplasm"/>
    <property type="evidence" value="ECO:0007669"/>
    <property type="project" value="UniProtKB-SubCell"/>
</dbReference>
<dbReference type="InterPro" id="IPR000415">
    <property type="entry name" value="Nitroreductase-like"/>
</dbReference>
<dbReference type="FunFam" id="3.40.109.10:FF:000001">
    <property type="entry name" value="Nitroreductase family"/>
    <property type="match status" value="1"/>
</dbReference>
<gene>
    <name evidence="8" type="ORF">PoMZ_10187</name>
</gene>
<proteinExistence type="inferred from homology"/>
<dbReference type="EMBL" id="CP034204">
    <property type="protein sequence ID" value="QBZ54487.1"/>
    <property type="molecule type" value="Genomic_DNA"/>
</dbReference>
<dbReference type="Proteomes" id="UP000294847">
    <property type="component" value="Chromosome 1"/>
</dbReference>
<organism evidence="8 9">
    <name type="scientific">Pyricularia oryzae</name>
    <name type="common">Rice blast fungus</name>
    <name type="synonym">Magnaporthe oryzae</name>
    <dbReference type="NCBI Taxonomy" id="318829"/>
    <lineage>
        <taxon>Eukaryota</taxon>
        <taxon>Fungi</taxon>
        <taxon>Dikarya</taxon>
        <taxon>Ascomycota</taxon>
        <taxon>Pezizomycotina</taxon>
        <taxon>Sordariomycetes</taxon>
        <taxon>Sordariomycetidae</taxon>
        <taxon>Magnaporthales</taxon>
        <taxon>Pyriculariaceae</taxon>
        <taxon>Pyricularia</taxon>
    </lineage>
</organism>
<dbReference type="GO" id="GO:0005634">
    <property type="term" value="C:nucleus"/>
    <property type="evidence" value="ECO:0007669"/>
    <property type="project" value="UniProtKB-SubCell"/>
</dbReference>
<dbReference type="InterPro" id="IPR029479">
    <property type="entry name" value="Nitroreductase"/>
</dbReference>
<accession>A0A4P7MWL3</accession>
<dbReference type="Gene3D" id="3.40.109.10">
    <property type="entry name" value="NADH Oxidase"/>
    <property type="match status" value="1"/>
</dbReference>
<dbReference type="GO" id="GO:0034599">
    <property type="term" value="P:cellular response to oxidative stress"/>
    <property type="evidence" value="ECO:0007669"/>
    <property type="project" value="InterPro"/>
</dbReference>
<dbReference type="Pfam" id="PF00881">
    <property type="entry name" value="Nitroreductase"/>
    <property type="match status" value="1"/>
</dbReference>
<reference evidence="8 9" key="1">
    <citation type="journal article" date="2019" name="Mol. Biol. Evol.">
        <title>Blast fungal genomes show frequent chromosomal changes, gene gains and losses, and effector gene turnover.</title>
        <authorList>
            <person name="Gomez Luciano L.B."/>
            <person name="Jason Tsai I."/>
            <person name="Chuma I."/>
            <person name="Tosa Y."/>
            <person name="Chen Y.H."/>
            <person name="Li J.Y."/>
            <person name="Li M.Y."/>
            <person name="Jade Lu M.Y."/>
            <person name="Nakayashiki H."/>
            <person name="Li W.H."/>
        </authorList>
    </citation>
    <scope>NUCLEOTIDE SEQUENCE [LARGE SCALE GENOMIC DNA]</scope>
    <source>
        <strain evidence="8">MZ5-1-6</strain>
    </source>
</reference>